<name>A0A165JYG6_9BASI</name>
<gene>
    <name evidence="2" type="ORF">CALCODRAFT_489791</name>
</gene>
<keyword evidence="1" id="KW-0472">Membrane</keyword>
<keyword evidence="1" id="KW-1133">Transmembrane helix</keyword>
<dbReference type="AlphaFoldDB" id="A0A165JYG6"/>
<feature type="transmembrane region" description="Helical" evidence="1">
    <location>
        <begin position="34"/>
        <end position="55"/>
    </location>
</feature>
<evidence type="ECO:0000313" key="2">
    <source>
        <dbReference type="EMBL" id="KZT62436.1"/>
    </source>
</evidence>
<proteinExistence type="predicted"/>
<dbReference type="Proteomes" id="UP000076842">
    <property type="component" value="Unassembled WGS sequence"/>
</dbReference>
<keyword evidence="3" id="KW-1185">Reference proteome</keyword>
<keyword evidence="1" id="KW-0812">Transmembrane</keyword>
<evidence type="ECO:0000313" key="3">
    <source>
        <dbReference type="Proteomes" id="UP000076842"/>
    </source>
</evidence>
<evidence type="ECO:0000256" key="1">
    <source>
        <dbReference type="SAM" id="Phobius"/>
    </source>
</evidence>
<organism evidence="2 3">
    <name type="scientific">Calocera cornea HHB12733</name>
    <dbReference type="NCBI Taxonomy" id="1353952"/>
    <lineage>
        <taxon>Eukaryota</taxon>
        <taxon>Fungi</taxon>
        <taxon>Dikarya</taxon>
        <taxon>Basidiomycota</taxon>
        <taxon>Agaricomycotina</taxon>
        <taxon>Dacrymycetes</taxon>
        <taxon>Dacrymycetales</taxon>
        <taxon>Dacrymycetaceae</taxon>
        <taxon>Calocera</taxon>
    </lineage>
</organism>
<dbReference type="EMBL" id="KV423916">
    <property type="protein sequence ID" value="KZT62436.1"/>
    <property type="molecule type" value="Genomic_DNA"/>
</dbReference>
<accession>A0A165JYG6</accession>
<protein>
    <submittedName>
        <fullName evidence="2">Uncharacterized protein</fullName>
    </submittedName>
</protein>
<sequence>MSPVAASSIPSLTVPASCYSGSAEYRYASSQQFLGALLLTTYSYFVYSICGTPLLSSRDRLVAAIACSQCV</sequence>
<reference evidence="2 3" key="1">
    <citation type="journal article" date="2016" name="Mol. Biol. Evol.">
        <title>Comparative Genomics of Early-Diverging Mushroom-Forming Fungi Provides Insights into the Origins of Lignocellulose Decay Capabilities.</title>
        <authorList>
            <person name="Nagy L.G."/>
            <person name="Riley R."/>
            <person name="Tritt A."/>
            <person name="Adam C."/>
            <person name="Daum C."/>
            <person name="Floudas D."/>
            <person name="Sun H."/>
            <person name="Yadav J.S."/>
            <person name="Pangilinan J."/>
            <person name="Larsson K.H."/>
            <person name="Matsuura K."/>
            <person name="Barry K."/>
            <person name="Labutti K."/>
            <person name="Kuo R."/>
            <person name="Ohm R.A."/>
            <person name="Bhattacharya S.S."/>
            <person name="Shirouzu T."/>
            <person name="Yoshinaga Y."/>
            <person name="Martin F.M."/>
            <person name="Grigoriev I.V."/>
            <person name="Hibbett D.S."/>
        </authorList>
    </citation>
    <scope>NUCLEOTIDE SEQUENCE [LARGE SCALE GENOMIC DNA]</scope>
    <source>
        <strain evidence="2 3">HHB12733</strain>
    </source>
</reference>
<dbReference type="InParanoid" id="A0A165JYG6"/>